<feature type="transmembrane region" description="Helical" evidence="6">
    <location>
        <begin position="224"/>
        <end position="246"/>
    </location>
</feature>
<keyword evidence="3 6" id="KW-0812">Transmembrane</keyword>
<dbReference type="Pfam" id="PF00892">
    <property type="entry name" value="EamA"/>
    <property type="match status" value="2"/>
</dbReference>
<feature type="transmembrane region" description="Helical" evidence="6">
    <location>
        <begin position="75"/>
        <end position="100"/>
    </location>
</feature>
<protein>
    <submittedName>
        <fullName evidence="8">Cystine transporter YijE</fullName>
    </submittedName>
</protein>
<proteinExistence type="predicted"/>
<dbReference type="InterPro" id="IPR050638">
    <property type="entry name" value="AA-Vitamin_Transporters"/>
</dbReference>
<name>A0A508TXK2_9BRAD</name>
<dbReference type="InterPro" id="IPR000620">
    <property type="entry name" value="EamA_dom"/>
</dbReference>
<evidence type="ECO:0000256" key="2">
    <source>
        <dbReference type="ARBA" id="ARBA00022475"/>
    </source>
</evidence>
<dbReference type="PANTHER" id="PTHR32322">
    <property type="entry name" value="INNER MEMBRANE TRANSPORTER"/>
    <property type="match status" value="1"/>
</dbReference>
<evidence type="ECO:0000256" key="6">
    <source>
        <dbReference type="SAM" id="Phobius"/>
    </source>
</evidence>
<dbReference type="RefSeq" id="WP_139864214.1">
    <property type="nucleotide sequence ID" value="NZ_CAADFC020000032.1"/>
</dbReference>
<feature type="transmembrane region" description="Helical" evidence="6">
    <location>
        <begin position="106"/>
        <end position="125"/>
    </location>
</feature>
<feature type="transmembrane region" description="Helical" evidence="6">
    <location>
        <begin position="191"/>
        <end position="212"/>
    </location>
</feature>
<feature type="transmembrane region" description="Helical" evidence="6">
    <location>
        <begin position="44"/>
        <end position="63"/>
    </location>
</feature>
<evidence type="ECO:0000256" key="1">
    <source>
        <dbReference type="ARBA" id="ARBA00004651"/>
    </source>
</evidence>
<evidence type="ECO:0000313" key="9">
    <source>
        <dbReference type="Proteomes" id="UP000328092"/>
    </source>
</evidence>
<comment type="subcellular location">
    <subcellularLocation>
        <location evidence="1">Cell membrane</location>
        <topology evidence="1">Multi-pass membrane protein</topology>
    </subcellularLocation>
</comment>
<dbReference type="EMBL" id="CAADFC020000032">
    <property type="protein sequence ID" value="VIO79064.1"/>
    <property type="molecule type" value="Genomic_DNA"/>
</dbReference>
<dbReference type="SUPFAM" id="SSF103481">
    <property type="entry name" value="Multidrug resistance efflux transporter EmrE"/>
    <property type="match status" value="2"/>
</dbReference>
<gene>
    <name evidence="8" type="primary">yijE_3</name>
    <name evidence="8" type="ORF">CI1B_76930</name>
</gene>
<keyword evidence="4 6" id="KW-1133">Transmembrane helix</keyword>
<organism evidence="8 9">
    <name type="scientific">Bradyrhizobium ivorense</name>
    <dbReference type="NCBI Taxonomy" id="2511166"/>
    <lineage>
        <taxon>Bacteria</taxon>
        <taxon>Pseudomonadati</taxon>
        <taxon>Pseudomonadota</taxon>
        <taxon>Alphaproteobacteria</taxon>
        <taxon>Hyphomicrobiales</taxon>
        <taxon>Nitrobacteraceae</taxon>
        <taxon>Bradyrhizobium</taxon>
    </lineage>
</organism>
<dbReference type="AlphaFoldDB" id="A0A508TXK2"/>
<evidence type="ECO:0000259" key="7">
    <source>
        <dbReference type="Pfam" id="PF00892"/>
    </source>
</evidence>
<feature type="transmembrane region" description="Helical" evidence="6">
    <location>
        <begin position="280"/>
        <end position="297"/>
    </location>
</feature>
<dbReference type="Proteomes" id="UP000328092">
    <property type="component" value="Unassembled WGS sequence"/>
</dbReference>
<reference evidence="8" key="1">
    <citation type="submission" date="2019-02" db="EMBL/GenBank/DDBJ databases">
        <authorList>
            <person name="Pothier F.J."/>
        </authorList>
    </citation>
    <scope>NUCLEOTIDE SEQUENCE</scope>
    <source>
        <strain evidence="8">CI-1B</strain>
    </source>
</reference>
<feature type="domain" description="EamA" evidence="7">
    <location>
        <begin position="161"/>
        <end position="297"/>
    </location>
</feature>
<dbReference type="PANTHER" id="PTHR32322:SF18">
    <property type="entry name" value="S-ADENOSYLMETHIONINE_S-ADENOSYLHOMOCYSTEINE TRANSPORTER"/>
    <property type="match status" value="1"/>
</dbReference>
<sequence length="299" mass="30500">MTAVPAARRAPMSPLGLLFLVVASIGWGLNFPIMKFLLTEWPPLSSRGLCGVTGAIGLGLAALARGQTLRVPPGIWPRLALVSTLAIGGWVACMGLALIWLRASEAAVLGISIPVWVALVAWPLLGERVSLTRALALAVALAGIAALLGGGGLDASLGKLPGILFALAGAICVGLGTVLTKHFKLAAMPPLSLAAWQLAIGCVPIAIIGVAIEQPQLAALSSLGWASMLYMTLIQFCLCYVCWFAALERLPAATASIGTLLVPVVGVLGAAAMLREPLSASDLAALAVTLVAVAIALRA</sequence>
<dbReference type="InterPro" id="IPR037185">
    <property type="entry name" value="EmrE-like"/>
</dbReference>
<evidence type="ECO:0000313" key="8">
    <source>
        <dbReference type="EMBL" id="VIO79064.1"/>
    </source>
</evidence>
<feature type="domain" description="EamA" evidence="7">
    <location>
        <begin position="15"/>
        <end position="147"/>
    </location>
</feature>
<dbReference type="OrthoDB" id="7850605at2"/>
<comment type="caution">
    <text evidence="8">The sequence shown here is derived from an EMBL/GenBank/DDBJ whole genome shotgun (WGS) entry which is preliminary data.</text>
</comment>
<dbReference type="GO" id="GO:0005886">
    <property type="term" value="C:plasma membrane"/>
    <property type="evidence" value="ECO:0007669"/>
    <property type="project" value="UniProtKB-SubCell"/>
</dbReference>
<keyword evidence="5 6" id="KW-0472">Membrane</keyword>
<feature type="transmembrane region" description="Helical" evidence="6">
    <location>
        <begin position="134"/>
        <end position="153"/>
    </location>
</feature>
<feature type="transmembrane region" description="Helical" evidence="6">
    <location>
        <begin position="253"/>
        <end position="274"/>
    </location>
</feature>
<evidence type="ECO:0000256" key="3">
    <source>
        <dbReference type="ARBA" id="ARBA00022692"/>
    </source>
</evidence>
<accession>A0A508TXK2</accession>
<keyword evidence="2" id="KW-1003">Cell membrane</keyword>
<evidence type="ECO:0000256" key="5">
    <source>
        <dbReference type="ARBA" id="ARBA00023136"/>
    </source>
</evidence>
<evidence type="ECO:0000256" key="4">
    <source>
        <dbReference type="ARBA" id="ARBA00022989"/>
    </source>
</evidence>
<keyword evidence="9" id="KW-1185">Reference proteome</keyword>
<feature type="transmembrane region" description="Helical" evidence="6">
    <location>
        <begin position="159"/>
        <end position="179"/>
    </location>
</feature>